<name>H8KQB7_SOLCM</name>
<dbReference type="RefSeq" id="WP_014679639.1">
    <property type="nucleotide sequence ID" value="NC_017770.1"/>
</dbReference>
<dbReference type="PROSITE" id="PS51257">
    <property type="entry name" value="PROKAR_LIPOPROTEIN"/>
    <property type="match status" value="1"/>
</dbReference>
<organism evidence="1 2">
    <name type="scientific">Solitalea canadensis (strain ATCC 29591 / DSM 3403 / JCM 21819 / LMG 8368 / NBRC 15130 / NCIMB 12057 / USAM 9D)</name>
    <name type="common">Flexibacter canadensis</name>
    <dbReference type="NCBI Taxonomy" id="929556"/>
    <lineage>
        <taxon>Bacteria</taxon>
        <taxon>Pseudomonadati</taxon>
        <taxon>Bacteroidota</taxon>
        <taxon>Sphingobacteriia</taxon>
        <taxon>Sphingobacteriales</taxon>
        <taxon>Sphingobacteriaceae</taxon>
        <taxon>Solitalea</taxon>
    </lineage>
</organism>
<dbReference type="eggNOG" id="COG5368">
    <property type="taxonomic scope" value="Bacteria"/>
</dbReference>
<dbReference type="AlphaFoldDB" id="H8KQB7"/>
<dbReference type="KEGG" id="scn:Solca_1323"/>
<sequence length="442" mass="48705">MKKLVNTFKLFVVVFLFTGFFSCKKDAPSVDKAEGTSSAEKETQATSASILKDLFRNSYRVYEMQRNAKGIYRDSKLFNGTDYHPASVANIGVGLVSLCIADKMGWTTTASQQVITTLRTLLGYDSTFNLDRNAAGFPRHFVDMNTGAQAWNSEYSTIDAAIMVDGALFCKKYFSTNTTIANLADSLYKSINWSKAIANPTTGKMYLSLDANGNGIGTTSVYNEYMLVAHLAYKAENGAGGNATTLWNNFFANTANLPKSNYWGNETLTDYPGSFLSSFIPQFCYYLCNPYSASSQYMGYMNSSMLADKKWWTFTPGLATYNWGLGAGTGPSGYHADRINDNADKVVSPHIVSGFIPINSTADDNLVSMYNANKGVYTLPGSSYKILWRYSVTNTSWKATEVQGIDFSSMLFGLASLSNNCGTTFFTQNNNYSFPVYAFNPI</sequence>
<gene>
    <name evidence="1" type="ordered locus">Solca_1323</name>
</gene>
<reference evidence="1" key="1">
    <citation type="submission" date="2012-02" db="EMBL/GenBank/DDBJ databases">
        <title>The complete genome of Solitalea canadensis DSM 3403.</title>
        <authorList>
            <consortium name="US DOE Joint Genome Institute (JGI-PGF)"/>
            <person name="Lucas S."/>
            <person name="Copeland A."/>
            <person name="Lapidus A."/>
            <person name="Glavina del Rio T."/>
            <person name="Dalin E."/>
            <person name="Tice H."/>
            <person name="Bruce D."/>
            <person name="Goodwin L."/>
            <person name="Pitluck S."/>
            <person name="Peters L."/>
            <person name="Ovchinnikova G."/>
            <person name="Lu M."/>
            <person name="Kyrpides N."/>
            <person name="Mavromatis K."/>
            <person name="Ivanova N."/>
            <person name="Brettin T."/>
            <person name="Detter J.C."/>
            <person name="Han C."/>
            <person name="Larimer F."/>
            <person name="Land M."/>
            <person name="Hauser L."/>
            <person name="Markowitz V."/>
            <person name="Cheng J.-F."/>
            <person name="Hugenholtz P."/>
            <person name="Woyke T."/>
            <person name="Wu D."/>
            <person name="Spring S."/>
            <person name="Schroeder M."/>
            <person name="Kopitz M."/>
            <person name="Brambilla E."/>
            <person name="Klenk H.-P."/>
            <person name="Eisen J.A."/>
        </authorList>
    </citation>
    <scope>NUCLEOTIDE SEQUENCE</scope>
    <source>
        <strain evidence="1">DSM 3403</strain>
    </source>
</reference>
<dbReference type="Proteomes" id="UP000007590">
    <property type="component" value="Chromosome"/>
</dbReference>
<evidence type="ECO:0000313" key="2">
    <source>
        <dbReference type="Proteomes" id="UP000007590"/>
    </source>
</evidence>
<dbReference type="STRING" id="929556.Solca_1323"/>
<evidence type="ECO:0008006" key="3">
    <source>
        <dbReference type="Google" id="ProtNLM"/>
    </source>
</evidence>
<dbReference type="OrthoDB" id="5937621at2"/>
<dbReference type="Gene3D" id="1.50.10.140">
    <property type="match status" value="1"/>
</dbReference>
<protein>
    <recommendedName>
        <fullName evidence="3">Glycoamylase-like domain-containing protein</fullName>
    </recommendedName>
</protein>
<dbReference type="HOGENOM" id="CLU_623882_0_0_10"/>
<accession>H8KQB7</accession>
<keyword evidence="2" id="KW-1185">Reference proteome</keyword>
<dbReference type="EMBL" id="CP003349">
    <property type="protein sequence ID" value="AFD06412.1"/>
    <property type="molecule type" value="Genomic_DNA"/>
</dbReference>
<proteinExistence type="predicted"/>
<evidence type="ECO:0000313" key="1">
    <source>
        <dbReference type="EMBL" id="AFD06412.1"/>
    </source>
</evidence>